<protein>
    <submittedName>
        <fullName evidence="1">Uncharacterized protein</fullName>
    </submittedName>
</protein>
<dbReference type="EMBL" id="CP146022">
    <property type="protein sequence ID" value="WWQ66268.1"/>
    <property type="molecule type" value="Genomic_DNA"/>
</dbReference>
<keyword evidence="2" id="KW-1185">Reference proteome</keyword>
<dbReference type="Proteomes" id="UP001432251">
    <property type="component" value="Chromosome"/>
</dbReference>
<accession>A0ACD5AKC2</accession>
<proteinExistence type="predicted"/>
<evidence type="ECO:0000313" key="1">
    <source>
        <dbReference type="EMBL" id="WWQ66268.1"/>
    </source>
</evidence>
<name>A0ACD5AKC2_9ACTN</name>
<sequence>MSLQERKESTVRAVLDAAPPPVVPAELYAEATRRGNRVLRRRRIARQVMWCLLCVAVVAFLVWATMARPWVEPPSTTTPP</sequence>
<organism evidence="1 2">
    <name type="scientific">Streptomyces citrinus</name>
    <dbReference type="NCBI Taxonomy" id="3118173"/>
    <lineage>
        <taxon>Bacteria</taxon>
        <taxon>Bacillati</taxon>
        <taxon>Actinomycetota</taxon>
        <taxon>Actinomycetes</taxon>
        <taxon>Kitasatosporales</taxon>
        <taxon>Streptomycetaceae</taxon>
        <taxon>Streptomyces</taxon>
    </lineage>
</organism>
<gene>
    <name evidence="1" type="ORF">V2W30_25020</name>
</gene>
<reference evidence="1" key="1">
    <citation type="journal article" date="2025" name="Int. J. Syst. Evol. Microbiol.">
        <title>Streptomyces citrinus sp. nov., with yellow diffusible pigment.</title>
        <authorList>
            <person name="He Y."/>
            <person name="Yang E."/>
            <person name="Xu J."/>
            <person name="Sun Y."/>
            <person name="Sun L."/>
        </authorList>
    </citation>
    <scope>NUCLEOTIDE SEQUENCE</scope>
    <source>
        <strain evidence="1">Q6</strain>
    </source>
</reference>
<evidence type="ECO:0000313" key="2">
    <source>
        <dbReference type="Proteomes" id="UP001432251"/>
    </source>
</evidence>